<evidence type="ECO:0000313" key="6">
    <source>
        <dbReference type="EMBL" id="KAG5506397.1"/>
    </source>
</evidence>
<evidence type="ECO:0000256" key="2">
    <source>
        <dbReference type="ARBA" id="ARBA00022771"/>
    </source>
</evidence>
<dbReference type="SUPFAM" id="SSF57850">
    <property type="entry name" value="RING/U-box"/>
    <property type="match status" value="1"/>
</dbReference>
<keyword evidence="1" id="KW-0479">Metal-binding</keyword>
<dbReference type="Gene3D" id="3.30.60.90">
    <property type="match status" value="1"/>
</dbReference>
<dbReference type="InterPro" id="IPR000433">
    <property type="entry name" value="Znf_ZZ"/>
</dbReference>
<dbReference type="RefSeq" id="XP_067757559.1">
    <property type="nucleotide sequence ID" value="XM_067901853.1"/>
</dbReference>
<dbReference type="EMBL" id="JAFJZO010000020">
    <property type="protein sequence ID" value="KAG5506397.1"/>
    <property type="molecule type" value="Genomic_DNA"/>
</dbReference>
<dbReference type="OrthoDB" id="2122982at2759"/>
<dbReference type="InterPro" id="IPR043145">
    <property type="entry name" value="Znf_ZZ_sf"/>
</dbReference>
<evidence type="ECO:0000259" key="5">
    <source>
        <dbReference type="SMART" id="SM00291"/>
    </source>
</evidence>
<comment type="caution">
    <text evidence="6">The sequence shown here is derived from an EMBL/GenBank/DDBJ whole genome shotgun (WGS) entry which is preliminary data.</text>
</comment>
<keyword evidence="3" id="KW-0862">Zinc</keyword>
<dbReference type="GeneID" id="94291930"/>
<gene>
    <name evidence="6" type="ORF">JKF63_05900</name>
</gene>
<dbReference type="SMART" id="SM00291">
    <property type="entry name" value="ZnF_ZZ"/>
    <property type="match status" value="1"/>
</dbReference>
<evidence type="ECO:0000256" key="1">
    <source>
        <dbReference type="ARBA" id="ARBA00022723"/>
    </source>
</evidence>
<protein>
    <recommendedName>
        <fullName evidence="5">ZZ-type domain-containing protein</fullName>
    </recommendedName>
</protein>
<dbReference type="KEGG" id="phet:94291930"/>
<name>A0A836HV70_9TRYP</name>
<feature type="domain" description="ZZ-type" evidence="5">
    <location>
        <begin position="681"/>
        <end position="722"/>
    </location>
</feature>
<keyword evidence="2" id="KW-0863">Zinc-finger</keyword>
<accession>A0A836HV70</accession>
<sequence length="801" mass="89243">MSHSKNEPREVRHLTTAQEWGALVEYEQGEIVFQLLKRISETCLRHGHLRVMEREDFMCYGIHTNGTSSARRLLLYGRVRYSHREALLALVRQLRLHSVRDLETLVTAALQTGELVPHLLLEPLTPSLHTNAYVLWYRVYCAMKCGIFHVLVQQQRKLKHRLHALVSETSETHLKKGGAEHTKSGAAGNAATSLPQVNSSMHADTLRFYTQEFSHLFSEDTDVSTKNGDANNLEGPSALGDFMAATKETRVSLACIAATTPCVFVAWSYRCPGCVEWLERNLFNDTLLQEMLDKTGLSRRFAVLLSRDPWLSFASEHGEVLPRPSAKEGFRINLLKPLSKRAQIVLLNVDEDAGEARATLERLKAKLCGWQSPEVDMLSLWCGSEGLQSELATLFHIESLPFIVDARPGGYDGSAKTMNRWRKRTLSSRRPVIVRSSRDTVVVAKDIYGISDTPKVHRRGDGAGVPALVSGRGKSWHDIAVPERAHIADRLSKHIVQHRLPLCFTALVEREYVIRNPYTNVPWKALECIVSSHVKIDGEYVSGHDLMPVATELRSLHQLDGFEFNAAIIEPSAPLVSSLEKATTLSRVQGRMHVVTCANCQLIIDVNNVAHARCLHCSPSDRSSVLCEACAFTALCHPPHHILLRIPAGVWAPSLPLLWGPSNVTPFPLFLGKFVSNRTGCHHGVYCDKCSMMIYGTRWKCALCYQYDLCDACNHSSGKPWTLTKSKLNTSARADALPPTMSSESSQLRTTLNVTPLCHHDATHPMLFIPYTQGSNPNGMLKPQCSANLGEWLRTLSDAAA</sequence>
<feature type="compositionally biased region" description="Basic and acidic residues" evidence="4">
    <location>
        <begin position="172"/>
        <end position="183"/>
    </location>
</feature>
<evidence type="ECO:0000256" key="4">
    <source>
        <dbReference type="SAM" id="MobiDB-lite"/>
    </source>
</evidence>
<organism evidence="6 7">
    <name type="scientific">Porcisia hertigi</name>
    <dbReference type="NCBI Taxonomy" id="2761500"/>
    <lineage>
        <taxon>Eukaryota</taxon>
        <taxon>Discoba</taxon>
        <taxon>Euglenozoa</taxon>
        <taxon>Kinetoplastea</taxon>
        <taxon>Metakinetoplastina</taxon>
        <taxon>Trypanosomatida</taxon>
        <taxon>Trypanosomatidae</taxon>
        <taxon>Leishmaniinae</taxon>
        <taxon>Porcisia</taxon>
    </lineage>
</organism>
<feature type="region of interest" description="Disordered" evidence="4">
    <location>
        <begin position="172"/>
        <end position="192"/>
    </location>
</feature>
<evidence type="ECO:0000313" key="7">
    <source>
        <dbReference type="Proteomes" id="UP000674318"/>
    </source>
</evidence>
<keyword evidence="7" id="KW-1185">Reference proteome</keyword>
<proteinExistence type="predicted"/>
<reference evidence="6 7" key="1">
    <citation type="submission" date="2021-02" db="EMBL/GenBank/DDBJ databases">
        <title>Porcisia hertigi Genome sequencing and assembly.</title>
        <authorList>
            <person name="Almutairi H."/>
            <person name="Gatherer D."/>
        </authorList>
    </citation>
    <scope>NUCLEOTIDE SEQUENCE [LARGE SCALE GENOMIC DNA]</scope>
    <source>
        <strain evidence="6 7">C119</strain>
    </source>
</reference>
<evidence type="ECO:0000256" key="3">
    <source>
        <dbReference type="ARBA" id="ARBA00022833"/>
    </source>
</evidence>
<dbReference type="GO" id="GO:0008270">
    <property type="term" value="F:zinc ion binding"/>
    <property type="evidence" value="ECO:0007669"/>
    <property type="project" value="UniProtKB-KW"/>
</dbReference>
<dbReference type="Proteomes" id="UP000674318">
    <property type="component" value="Unassembled WGS sequence"/>
</dbReference>
<dbReference type="Pfam" id="PF00569">
    <property type="entry name" value="ZZ"/>
    <property type="match status" value="1"/>
</dbReference>
<dbReference type="AlphaFoldDB" id="A0A836HV70"/>